<evidence type="ECO:0000256" key="9">
    <source>
        <dbReference type="ARBA" id="ARBA00022679"/>
    </source>
</evidence>
<keyword evidence="8" id="KW-0597">Phosphoprotein</keyword>
<dbReference type="InterPro" id="IPR005467">
    <property type="entry name" value="His_kinase_dom"/>
</dbReference>
<keyword evidence="10" id="KW-0479">Metal-binding</keyword>
<evidence type="ECO:0000256" key="6">
    <source>
        <dbReference type="ARBA" id="ARBA00022485"/>
    </source>
</evidence>
<dbReference type="InterPro" id="IPR029016">
    <property type="entry name" value="GAF-like_dom_sf"/>
</dbReference>
<evidence type="ECO:0000256" key="17">
    <source>
        <dbReference type="ARBA" id="ARBA00024827"/>
    </source>
</evidence>
<evidence type="ECO:0000256" key="1">
    <source>
        <dbReference type="ARBA" id="ARBA00000085"/>
    </source>
</evidence>
<dbReference type="InterPro" id="IPR013655">
    <property type="entry name" value="PAS_fold_3"/>
</dbReference>
<evidence type="ECO:0000256" key="13">
    <source>
        <dbReference type="ARBA" id="ARBA00022840"/>
    </source>
</evidence>
<evidence type="ECO:0000256" key="3">
    <source>
        <dbReference type="ARBA" id="ARBA00004496"/>
    </source>
</evidence>
<dbReference type="InterPro" id="IPR036890">
    <property type="entry name" value="HATPase_C_sf"/>
</dbReference>
<dbReference type="Pfam" id="PF13426">
    <property type="entry name" value="PAS_9"/>
    <property type="match status" value="1"/>
</dbReference>
<dbReference type="InterPro" id="IPR000014">
    <property type="entry name" value="PAS"/>
</dbReference>
<dbReference type="Gene3D" id="3.30.450.40">
    <property type="match status" value="2"/>
</dbReference>
<dbReference type="InterPro" id="IPR001610">
    <property type="entry name" value="PAC"/>
</dbReference>
<keyword evidence="11" id="KW-0547">Nucleotide-binding</keyword>
<dbReference type="Gene3D" id="3.30.565.10">
    <property type="entry name" value="Histidine kinase-like ATPase, C-terminal domain"/>
    <property type="match status" value="1"/>
</dbReference>
<evidence type="ECO:0000256" key="7">
    <source>
        <dbReference type="ARBA" id="ARBA00022490"/>
    </source>
</evidence>
<dbReference type="SMART" id="SM00387">
    <property type="entry name" value="HATPase_c"/>
    <property type="match status" value="1"/>
</dbReference>
<dbReference type="Pfam" id="PF13185">
    <property type="entry name" value="GAF_2"/>
    <property type="match status" value="1"/>
</dbReference>
<accession>A0ABU9YV89</accession>
<dbReference type="SMART" id="SM00065">
    <property type="entry name" value="GAF"/>
    <property type="match status" value="1"/>
</dbReference>
<evidence type="ECO:0000256" key="4">
    <source>
        <dbReference type="ARBA" id="ARBA00012438"/>
    </source>
</evidence>
<evidence type="ECO:0000256" key="2">
    <source>
        <dbReference type="ARBA" id="ARBA00001966"/>
    </source>
</evidence>
<gene>
    <name evidence="22" type="ORF">ABDB84_03240</name>
</gene>
<dbReference type="Pfam" id="PF07730">
    <property type="entry name" value="HisKA_3"/>
    <property type="match status" value="1"/>
</dbReference>
<keyword evidence="6" id="KW-0004">4Fe-4S</keyword>
<keyword evidence="7" id="KW-0963">Cytoplasm</keyword>
<dbReference type="PANTHER" id="PTHR24421:SF10">
    <property type="entry name" value="NITRATE_NITRITE SENSOR PROTEIN NARQ"/>
    <property type="match status" value="1"/>
</dbReference>
<dbReference type="InterPro" id="IPR004358">
    <property type="entry name" value="Sig_transdc_His_kin-like_C"/>
</dbReference>
<feature type="domain" description="PAC" evidence="21">
    <location>
        <begin position="233"/>
        <end position="285"/>
    </location>
</feature>
<comment type="catalytic activity">
    <reaction evidence="1">
        <text>ATP + protein L-histidine = ADP + protein N-phospho-L-histidine.</text>
        <dbReference type="EC" id="2.7.13.3"/>
    </reaction>
</comment>
<dbReference type="InterPro" id="IPR050482">
    <property type="entry name" value="Sensor_HK_TwoCompSys"/>
</dbReference>
<dbReference type="SUPFAM" id="SSF55785">
    <property type="entry name" value="PYP-like sensor domain (PAS domain)"/>
    <property type="match status" value="2"/>
</dbReference>
<keyword evidence="15" id="KW-0902">Two-component regulatory system</keyword>
<evidence type="ECO:0000256" key="8">
    <source>
        <dbReference type="ARBA" id="ARBA00022553"/>
    </source>
</evidence>
<dbReference type="PANTHER" id="PTHR24421">
    <property type="entry name" value="NITRATE/NITRITE SENSOR PROTEIN NARX-RELATED"/>
    <property type="match status" value="1"/>
</dbReference>
<dbReference type="SMART" id="SM00091">
    <property type="entry name" value="PAS"/>
    <property type="match status" value="2"/>
</dbReference>
<dbReference type="EMBL" id="JBDIVE010000001">
    <property type="protein sequence ID" value="MEN3067478.1"/>
    <property type="molecule type" value="Genomic_DNA"/>
</dbReference>
<dbReference type="PROSITE" id="PS50112">
    <property type="entry name" value="PAS"/>
    <property type="match status" value="2"/>
</dbReference>
<evidence type="ECO:0000313" key="22">
    <source>
        <dbReference type="EMBL" id="MEN3067478.1"/>
    </source>
</evidence>
<dbReference type="PROSITE" id="PS50113">
    <property type="entry name" value="PAC"/>
    <property type="match status" value="1"/>
</dbReference>
<dbReference type="Gene3D" id="1.20.5.1930">
    <property type="match status" value="1"/>
</dbReference>
<evidence type="ECO:0000256" key="14">
    <source>
        <dbReference type="ARBA" id="ARBA00023004"/>
    </source>
</evidence>
<evidence type="ECO:0000256" key="18">
    <source>
        <dbReference type="ARBA" id="ARBA00030800"/>
    </source>
</evidence>
<comment type="caution">
    <text evidence="22">The sequence shown here is derived from an EMBL/GenBank/DDBJ whole genome shotgun (WGS) entry which is preliminary data.</text>
</comment>
<evidence type="ECO:0000256" key="15">
    <source>
        <dbReference type="ARBA" id="ARBA00023012"/>
    </source>
</evidence>
<dbReference type="InterPro" id="IPR003594">
    <property type="entry name" value="HATPase_dom"/>
</dbReference>
<sequence length="848" mass="93060">MKPYDKPEHTPPLADTADTLKHELARCRSELAQARAQAKAMADVFMHLADATFIVERDATIIDANPAACALLGYSREALLHMYPWDFVISASREEILTLTQGLQPGEVATVQRVYRRHDQEQLLIDLRLIRCNLGGRDLIMVSCRDVTARERASEALSRSENHQRQLLDSIPGLVWSAKATGEVEYHNNRWTDYTGLTVEQANGWGWQSAIYPDDLPKLVSQWQTLLATGSAGEGEARLRRHDGVYRWYLFRGVPVRDDAGKLIGWFGMNTDIEDRKWAESLLAAEKRVLEMIAQGMALSDVFAAICLAADEMSADTCSLILDFEAGSRSARSAIAPGFGLTSESVPPPTHWLPPDALLQHICDSKLPVVVGKLAQADLQADQVWRERLLQSGFQACWLSPILSSVGTALGAFVMYSRLAGEPGLQHGKMIEQITHLAAIAIERRCAAEALRAAGQLARGQVEALTHTVDALAIESEPERIAEHVLRTITSQLGALGCSLWRREEDSGLVAFAFAFEHGRIVMPSDPKVGPVSPALRIEDVWPWPEVFRTGKPYLLEDIREDLRFPWRDHVLALGVISILIVPMLVAGEVEGVIGIRFSARRTFSTDETDLAQALANLAMLALQLTRLSVQNRSAAVLAERNRMARDIHDTLAQGFTGVIVQLEAAADASAKALNDEAKAHMLRAAELARDSLKEARRSVQALRPQALQDKTLCEALGSLVHTMTQGTALKAVFSVEGKLASLPAEWEENLLRIGQEVLTNTLRHAQAQQFSVQLAFAPSALKLTLQDDGKGFDARSKHDGFGLLGIRERVTGMGGQVSIHSQAGAGTTIHVTLPYLAAEHSAERTPQ</sequence>
<dbReference type="Gene3D" id="3.30.450.20">
    <property type="entry name" value="PAS domain"/>
    <property type="match status" value="2"/>
</dbReference>
<dbReference type="SUPFAM" id="SSF55874">
    <property type="entry name" value="ATPase domain of HSP90 chaperone/DNA topoisomerase II/histidine kinase"/>
    <property type="match status" value="1"/>
</dbReference>
<comment type="cofactor">
    <cofactor evidence="2">
        <name>[4Fe-4S] cluster</name>
        <dbReference type="ChEBI" id="CHEBI:49883"/>
    </cofactor>
</comment>
<dbReference type="Proteomes" id="UP001410394">
    <property type="component" value="Unassembled WGS sequence"/>
</dbReference>
<dbReference type="EC" id="2.7.13.3" evidence="4"/>
<keyword evidence="16" id="KW-0411">Iron-sulfur</keyword>
<feature type="domain" description="PAS" evidence="20">
    <location>
        <begin position="37"/>
        <end position="80"/>
    </location>
</feature>
<dbReference type="NCBIfam" id="TIGR00229">
    <property type="entry name" value="sensory_box"/>
    <property type="match status" value="2"/>
</dbReference>
<comment type="subcellular location">
    <subcellularLocation>
        <location evidence="3">Cytoplasm</location>
    </subcellularLocation>
</comment>
<evidence type="ECO:0000313" key="23">
    <source>
        <dbReference type="Proteomes" id="UP001410394"/>
    </source>
</evidence>
<keyword evidence="12" id="KW-0418">Kinase</keyword>
<dbReference type="InterPro" id="IPR035965">
    <property type="entry name" value="PAS-like_dom_sf"/>
</dbReference>
<feature type="domain" description="PAS" evidence="20">
    <location>
        <begin position="160"/>
        <end position="230"/>
    </location>
</feature>
<name>A0ABU9YV89_9RHOO</name>
<evidence type="ECO:0000256" key="11">
    <source>
        <dbReference type="ARBA" id="ARBA00022741"/>
    </source>
</evidence>
<dbReference type="SMART" id="SM00086">
    <property type="entry name" value="PAC"/>
    <property type="match status" value="2"/>
</dbReference>
<evidence type="ECO:0000256" key="16">
    <source>
        <dbReference type="ARBA" id="ARBA00023014"/>
    </source>
</evidence>
<keyword evidence="14" id="KW-0408">Iron</keyword>
<dbReference type="PROSITE" id="PS50109">
    <property type="entry name" value="HIS_KIN"/>
    <property type="match status" value="1"/>
</dbReference>
<dbReference type="PRINTS" id="PR00344">
    <property type="entry name" value="BCTRLSENSOR"/>
</dbReference>
<proteinExistence type="predicted"/>
<comment type="function">
    <text evidence="17">Member of the two-component regulatory system NreB/NreC involved in the control of dissimilatory nitrate/nitrite reduction in response to oxygen. NreB functions as a direct oxygen sensor histidine kinase which is autophosphorylated, in the absence of oxygen, probably at the conserved histidine residue, and transfers its phosphate group probably to a conserved aspartate residue of NreC. NreB/NreC activates the expression of the nitrate (narGHJI) and nitrite (nir) reductase operons, as well as the putative nitrate transporter gene narT.</text>
</comment>
<protein>
    <recommendedName>
        <fullName evidence="5">Oxygen sensor histidine kinase NreB</fullName>
        <ecNumber evidence="4">2.7.13.3</ecNumber>
    </recommendedName>
    <alternativeName>
        <fullName evidence="18">Nitrogen regulation protein B</fullName>
    </alternativeName>
</protein>
<feature type="domain" description="Histidine kinase" evidence="19">
    <location>
        <begin position="751"/>
        <end position="838"/>
    </location>
</feature>
<evidence type="ECO:0000256" key="5">
    <source>
        <dbReference type="ARBA" id="ARBA00017322"/>
    </source>
</evidence>
<dbReference type="InterPro" id="IPR003018">
    <property type="entry name" value="GAF"/>
</dbReference>
<dbReference type="Pfam" id="PF02518">
    <property type="entry name" value="HATPase_c"/>
    <property type="match status" value="1"/>
</dbReference>
<keyword evidence="9" id="KW-0808">Transferase</keyword>
<organism evidence="22 23">
    <name type="scientific">Uliginosibacterium sediminicola</name>
    <dbReference type="NCBI Taxonomy" id="2024550"/>
    <lineage>
        <taxon>Bacteria</taxon>
        <taxon>Pseudomonadati</taxon>
        <taxon>Pseudomonadota</taxon>
        <taxon>Betaproteobacteria</taxon>
        <taxon>Rhodocyclales</taxon>
        <taxon>Zoogloeaceae</taxon>
        <taxon>Uliginosibacterium</taxon>
    </lineage>
</organism>
<evidence type="ECO:0000256" key="10">
    <source>
        <dbReference type="ARBA" id="ARBA00022723"/>
    </source>
</evidence>
<dbReference type="RefSeq" id="WP_345918243.1">
    <property type="nucleotide sequence ID" value="NZ_JBDIVE010000001.1"/>
</dbReference>
<evidence type="ECO:0000259" key="19">
    <source>
        <dbReference type="PROSITE" id="PS50109"/>
    </source>
</evidence>
<dbReference type="InterPro" id="IPR000700">
    <property type="entry name" value="PAS-assoc_C"/>
</dbReference>
<reference evidence="22 23" key="1">
    <citation type="journal article" date="2018" name="Int. J. Syst. Evol. Microbiol.">
        <title>Uliginosibacterium sediminicola sp. nov., isolated from freshwater sediment.</title>
        <authorList>
            <person name="Hwang W.M."/>
            <person name="Kim S.M."/>
            <person name="Kang K."/>
            <person name="Ahn T.Y."/>
        </authorList>
    </citation>
    <scope>NUCLEOTIDE SEQUENCE [LARGE SCALE GENOMIC DNA]</scope>
    <source>
        <strain evidence="22 23">M1-21</strain>
    </source>
</reference>
<dbReference type="InterPro" id="IPR011712">
    <property type="entry name" value="Sig_transdc_His_kin_sub3_dim/P"/>
</dbReference>
<keyword evidence="23" id="KW-1185">Reference proteome</keyword>
<dbReference type="CDD" id="cd16917">
    <property type="entry name" value="HATPase_UhpB-NarQ-NarX-like"/>
    <property type="match status" value="1"/>
</dbReference>
<dbReference type="Pfam" id="PF08447">
    <property type="entry name" value="PAS_3"/>
    <property type="match status" value="1"/>
</dbReference>
<evidence type="ECO:0000256" key="12">
    <source>
        <dbReference type="ARBA" id="ARBA00022777"/>
    </source>
</evidence>
<evidence type="ECO:0000259" key="21">
    <source>
        <dbReference type="PROSITE" id="PS50113"/>
    </source>
</evidence>
<keyword evidence="13" id="KW-0067">ATP-binding</keyword>
<dbReference type="CDD" id="cd00130">
    <property type="entry name" value="PAS"/>
    <property type="match status" value="2"/>
</dbReference>
<evidence type="ECO:0000259" key="20">
    <source>
        <dbReference type="PROSITE" id="PS50112"/>
    </source>
</evidence>
<dbReference type="SUPFAM" id="SSF55781">
    <property type="entry name" value="GAF domain-like"/>
    <property type="match status" value="2"/>
</dbReference>